<dbReference type="STRING" id="29354.IO98_04515"/>
<gene>
    <name evidence="1" type="ORF">IO98_04515</name>
</gene>
<protein>
    <submittedName>
        <fullName evidence="1">Ribonuclease HII</fullName>
    </submittedName>
</protein>
<organism evidence="1 2">
    <name type="scientific">Lacrimispora celerecrescens</name>
    <dbReference type="NCBI Taxonomy" id="29354"/>
    <lineage>
        <taxon>Bacteria</taxon>
        <taxon>Bacillati</taxon>
        <taxon>Bacillota</taxon>
        <taxon>Clostridia</taxon>
        <taxon>Lachnospirales</taxon>
        <taxon>Lachnospiraceae</taxon>
        <taxon>Lacrimispora</taxon>
    </lineage>
</organism>
<sequence length="79" mass="9139">MIKLNILNMDNFLQTVNACSDAVNLLYPDGRKENINKHYGLQNELLHQYRENKNLLCLSLDIPAPKDYMSIISYYTGDC</sequence>
<dbReference type="OrthoDB" id="1857762at2"/>
<accession>A0A084JQS5</accession>
<dbReference type="Proteomes" id="UP000028525">
    <property type="component" value="Unassembled WGS sequence"/>
</dbReference>
<evidence type="ECO:0000313" key="1">
    <source>
        <dbReference type="EMBL" id="KEZ91309.1"/>
    </source>
</evidence>
<keyword evidence="2" id="KW-1185">Reference proteome</keyword>
<dbReference type="RefSeq" id="WP_038278290.1">
    <property type="nucleotide sequence ID" value="NZ_JPME01000006.1"/>
</dbReference>
<evidence type="ECO:0000313" key="2">
    <source>
        <dbReference type="Proteomes" id="UP000028525"/>
    </source>
</evidence>
<dbReference type="AlphaFoldDB" id="A0A084JQS5"/>
<comment type="caution">
    <text evidence="1">The sequence shown here is derived from an EMBL/GenBank/DDBJ whole genome shotgun (WGS) entry which is preliminary data.</text>
</comment>
<proteinExistence type="predicted"/>
<dbReference type="EMBL" id="JPME01000006">
    <property type="protein sequence ID" value="KEZ91309.1"/>
    <property type="molecule type" value="Genomic_DNA"/>
</dbReference>
<reference evidence="1 2" key="1">
    <citation type="submission" date="2014-07" db="EMBL/GenBank/DDBJ databases">
        <title>Draft genome of Clostridium celerecrescens 152B isolated from sediments associated with methane hydrate from Krishna Godavari basin.</title>
        <authorList>
            <person name="Honkalas V.S."/>
            <person name="Dabir A.P."/>
            <person name="Arora P."/>
            <person name="Dhakephalkar P.K."/>
        </authorList>
    </citation>
    <scope>NUCLEOTIDE SEQUENCE [LARGE SCALE GENOMIC DNA]</scope>
    <source>
        <strain evidence="1 2">152B</strain>
    </source>
</reference>
<name>A0A084JQS5_9FIRM</name>